<dbReference type="EMBL" id="PDVP01000005">
    <property type="protein sequence ID" value="PHP66970.1"/>
    <property type="molecule type" value="Genomic_DNA"/>
</dbReference>
<name>A0A2G1QND4_9HYPH</name>
<keyword evidence="1" id="KW-0812">Transmembrane</keyword>
<keyword evidence="1" id="KW-1133">Transmembrane helix</keyword>
<evidence type="ECO:0000256" key="1">
    <source>
        <dbReference type="SAM" id="Phobius"/>
    </source>
</evidence>
<organism evidence="2 3">
    <name type="scientific">Zhengella mangrovi</name>
    <dbReference type="NCBI Taxonomy" id="1982044"/>
    <lineage>
        <taxon>Bacteria</taxon>
        <taxon>Pseudomonadati</taxon>
        <taxon>Pseudomonadota</taxon>
        <taxon>Alphaproteobacteria</taxon>
        <taxon>Hyphomicrobiales</taxon>
        <taxon>Notoacmeibacteraceae</taxon>
        <taxon>Zhengella</taxon>
    </lineage>
</organism>
<reference evidence="2 3" key="1">
    <citation type="submission" date="2017-10" db="EMBL/GenBank/DDBJ databases">
        <title>Sedimentibacterium mangrovi gen. nov., sp. nov., a novel member of family Phyllobacteriacea isolated from mangrove sediment.</title>
        <authorList>
            <person name="Liao H."/>
            <person name="Tian Y."/>
        </authorList>
    </citation>
    <scope>NUCLEOTIDE SEQUENCE [LARGE SCALE GENOMIC DNA]</scope>
    <source>
        <strain evidence="2 3">X9-2-2</strain>
    </source>
</reference>
<evidence type="ECO:0000313" key="2">
    <source>
        <dbReference type="EMBL" id="PHP66970.1"/>
    </source>
</evidence>
<dbReference type="Proteomes" id="UP000221168">
    <property type="component" value="Unassembled WGS sequence"/>
</dbReference>
<accession>A0A2G1QND4</accession>
<protein>
    <submittedName>
        <fullName evidence="2">Uncharacterized protein</fullName>
    </submittedName>
</protein>
<proteinExistence type="predicted"/>
<dbReference type="AlphaFoldDB" id="A0A2G1QND4"/>
<keyword evidence="1" id="KW-0472">Membrane</keyword>
<sequence length="234" mass="25604">MIEGCQNGRRMFMGELFSLRSRDTCVLDERRVMTVREDEPAALTWVADVPLLTNPVILKAMGLMFAFTWLLLLLIAVGVLGADGHLERLPAFMGAMSIGVGVVLVLMVLIMLILFRNRIRYRFLVTDDGLAMEMADRTAAIAGSLAIAAGVASGKPTLTGAGLGTVSSRREFTPWRRVGGADFVPERHLIRLKPSGWWPVGAIHCTEESFPAVAAKVQAILDRQHAGATFRQTR</sequence>
<comment type="caution">
    <text evidence="2">The sequence shown here is derived from an EMBL/GenBank/DDBJ whole genome shotgun (WGS) entry which is preliminary data.</text>
</comment>
<evidence type="ECO:0000313" key="3">
    <source>
        <dbReference type="Proteomes" id="UP000221168"/>
    </source>
</evidence>
<gene>
    <name evidence="2" type="ORF">CSC94_10450</name>
</gene>
<feature type="transmembrane region" description="Helical" evidence="1">
    <location>
        <begin position="92"/>
        <end position="115"/>
    </location>
</feature>
<keyword evidence="3" id="KW-1185">Reference proteome</keyword>
<feature type="transmembrane region" description="Helical" evidence="1">
    <location>
        <begin position="60"/>
        <end position="80"/>
    </location>
</feature>